<dbReference type="GO" id="GO:0015969">
    <property type="term" value="P:guanosine tetraphosphate metabolic process"/>
    <property type="evidence" value="ECO:0007669"/>
    <property type="project" value="InterPro"/>
</dbReference>
<dbReference type="KEGG" id="sfol:H3H32_16460"/>
<dbReference type="CDD" id="cd05399">
    <property type="entry name" value="NT_Rel-Spo_like"/>
    <property type="match status" value="1"/>
</dbReference>
<dbReference type="SMART" id="SM00954">
    <property type="entry name" value="RelA_SpoT"/>
    <property type="match status" value="1"/>
</dbReference>
<accession>A0A7G5H5H0</accession>
<protein>
    <recommendedName>
        <fullName evidence="2">RelA/SpoT domain-containing protein</fullName>
    </recommendedName>
</protein>
<evidence type="ECO:0000259" key="2">
    <source>
        <dbReference type="SMART" id="SM00954"/>
    </source>
</evidence>
<sequence>MQTLLNQKEFLGKYRVNEDEFNATGLLWNDLETLFLHYLDIKPDLESIGQTMSNRLMKIKKVHSVRYRIKDEEHLIEKIIRKRIEKPDRIIDIKNYTTEITDLVGLRAIHLFKEDWKPIHDVIDQTWNLKETAKAYIREGDNEVYRQAFTDQGLSVEVHKRGYRSIHYITITKPAKIEFFTEIQVRTIFEEGWSEIDHSVRYPYELDNLLYKEFSSILNRLAGMSDEMGTFINLLRAEITANKEKILSNQQEIERLQAILDKPEITQEDKNEIKEVIKYVTLPGYYPKISELAKGLEGIKGFPGLPNNSTLGKLAELGKIPGISAGTLEAMRSMTDSLAGFNSITEAIKANTQIYSGTPLNRSSAKVETLSRPKVKSPKKGNTSEDNLPAE</sequence>
<dbReference type="Pfam" id="PF04607">
    <property type="entry name" value="RelA_SpoT"/>
    <property type="match status" value="1"/>
</dbReference>
<name>A0A7G5H5H0_9BACT</name>
<reference evidence="3 4" key="1">
    <citation type="submission" date="2020-07" db="EMBL/GenBank/DDBJ databases">
        <title>Spirosoma foliorum sp. nov., isolated from the leaves on the Nejang mountain Korea, Republic of.</title>
        <authorList>
            <person name="Ho H."/>
            <person name="Lee Y.-J."/>
            <person name="Nurcahyanto D.-A."/>
            <person name="Kim S.-G."/>
        </authorList>
    </citation>
    <scope>NUCLEOTIDE SEQUENCE [LARGE SCALE GENOMIC DNA]</scope>
    <source>
        <strain evidence="3 4">PL0136</strain>
    </source>
</reference>
<organism evidence="3 4">
    <name type="scientific">Spirosoma foliorum</name>
    <dbReference type="NCBI Taxonomy" id="2710596"/>
    <lineage>
        <taxon>Bacteria</taxon>
        <taxon>Pseudomonadati</taxon>
        <taxon>Bacteroidota</taxon>
        <taxon>Cytophagia</taxon>
        <taxon>Cytophagales</taxon>
        <taxon>Cytophagaceae</taxon>
        <taxon>Spirosoma</taxon>
    </lineage>
</organism>
<dbReference type="EMBL" id="CP059732">
    <property type="protein sequence ID" value="QMW06362.1"/>
    <property type="molecule type" value="Genomic_DNA"/>
</dbReference>
<dbReference type="InterPro" id="IPR007685">
    <property type="entry name" value="RelA_SpoT"/>
</dbReference>
<feature type="compositionally biased region" description="Polar residues" evidence="1">
    <location>
        <begin position="380"/>
        <end position="391"/>
    </location>
</feature>
<dbReference type="AlphaFoldDB" id="A0A7G5H5H0"/>
<dbReference type="Gene3D" id="3.30.460.10">
    <property type="entry name" value="Beta Polymerase, domain 2"/>
    <property type="match status" value="1"/>
</dbReference>
<gene>
    <name evidence="3" type="ORF">H3H32_16460</name>
</gene>
<dbReference type="PANTHER" id="PTHR41773:SF1">
    <property type="entry name" value="RELA_SPOT DOMAIN-CONTAINING PROTEIN"/>
    <property type="match status" value="1"/>
</dbReference>
<evidence type="ECO:0000256" key="1">
    <source>
        <dbReference type="SAM" id="MobiDB-lite"/>
    </source>
</evidence>
<dbReference type="PANTHER" id="PTHR41773">
    <property type="entry name" value="GTP PYROPHOSPHATASE-RELATED"/>
    <property type="match status" value="1"/>
</dbReference>
<feature type="region of interest" description="Disordered" evidence="1">
    <location>
        <begin position="359"/>
        <end position="391"/>
    </location>
</feature>
<evidence type="ECO:0000313" key="4">
    <source>
        <dbReference type="Proteomes" id="UP000515369"/>
    </source>
</evidence>
<dbReference type="RefSeq" id="WP_182463731.1">
    <property type="nucleotide sequence ID" value="NZ_CP059732.1"/>
</dbReference>
<feature type="domain" description="RelA/SpoT" evidence="2">
    <location>
        <begin position="67"/>
        <end position="208"/>
    </location>
</feature>
<dbReference type="InterPro" id="IPR043519">
    <property type="entry name" value="NT_sf"/>
</dbReference>
<keyword evidence="4" id="KW-1185">Reference proteome</keyword>
<proteinExistence type="predicted"/>
<dbReference type="SUPFAM" id="SSF81301">
    <property type="entry name" value="Nucleotidyltransferase"/>
    <property type="match status" value="1"/>
</dbReference>
<evidence type="ECO:0000313" key="3">
    <source>
        <dbReference type="EMBL" id="QMW06362.1"/>
    </source>
</evidence>
<dbReference type="Proteomes" id="UP000515369">
    <property type="component" value="Chromosome"/>
</dbReference>